<accession>A0ABZ2XX03</accession>
<keyword evidence="4 8" id="KW-0812">Transmembrane</keyword>
<evidence type="ECO:0000313" key="9">
    <source>
        <dbReference type="EMBL" id="WZK90634.1"/>
    </source>
</evidence>
<evidence type="ECO:0000313" key="10">
    <source>
        <dbReference type="Proteomes" id="UP001623232"/>
    </source>
</evidence>
<keyword evidence="10" id="KW-1185">Reference proteome</keyword>
<feature type="transmembrane region" description="Helical" evidence="8">
    <location>
        <begin position="471"/>
        <end position="491"/>
    </location>
</feature>
<evidence type="ECO:0000256" key="2">
    <source>
        <dbReference type="ARBA" id="ARBA00006434"/>
    </source>
</evidence>
<comment type="similarity">
    <text evidence="2 7">Belongs to the sodium:solute symporter (SSF) (TC 2.A.21) family.</text>
</comment>
<dbReference type="PROSITE" id="PS50283">
    <property type="entry name" value="NA_SOLUT_SYMP_3"/>
    <property type="match status" value="1"/>
</dbReference>
<keyword evidence="6 8" id="KW-0472">Membrane</keyword>
<dbReference type="CDD" id="cd11480">
    <property type="entry name" value="SLC5sbd_u4"/>
    <property type="match status" value="1"/>
</dbReference>
<dbReference type="InterPro" id="IPR001734">
    <property type="entry name" value="Na/solute_symporter"/>
</dbReference>
<feature type="transmembrane region" description="Helical" evidence="8">
    <location>
        <begin position="77"/>
        <end position="95"/>
    </location>
</feature>
<feature type="transmembrane region" description="Helical" evidence="8">
    <location>
        <begin position="547"/>
        <end position="564"/>
    </location>
</feature>
<dbReference type="InterPro" id="IPR038377">
    <property type="entry name" value="Na/Glc_symporter_sf"/>
</dbReference>
<dbReference type="RefSeq" id="WP_406649574.1">
    <property type="nucleotide sequence ID" value="NZ_CP123584.1"/>
</dbReference>
<feature type="transmembrane region" description="Helical" evidence="8">
    <location>
        <begin position="399"/>
        <end position="427"/>
    </location>
</feature>
<dbReference type="InterPro" id="IPR050277">
    <property type="entry name" value="Sodium:Solute_Symporter"/>
</dbReference>
<feature type="transmembrane region" description="Helical" evidence="8">
    <location>
        <begin position="146"/>
        <end position="167"/>
    </location>
</feature>
<proteinExistence type="inferred from homology"/>
<evidence type="ECO:0000256" key="5">
    <source>
        <dbReference type="ARBA" id="ARBA00022989"/>
    </source>
</evidence>
<feature type="transmembrane region" description="Helical" evidence="8">
    <location>
        <begin position="503"/>
        <end position="527"/>
    </location>
</feature>
<comment type="subcellular location">
    <subcellularLocation>
        <location evidence="1">Membrane</location>
        <topology evidence="1">Multi-pass membrane protein</topology>
    </subcellularLocation>
</comment>
<organism evidence="9 10">
    <name type="scientific">Aliisedimentitalea scapharcae</name>
    <dbReference type="NCBI Taxonomy" id="1524259"/>
    <lineage>
        <taxon>Bacteria</taxon>
        <taxon>Pseudomonadati</taxon>
        <taxon>Pseudomonadota</taxon>
        <taxon>Alphaproteobacteria</taxon>
        <taxon>Rhodobacterales</taxon>
        <taxon>Roseobacteraceae</taxon>
        <taxon>Aliisedimentitalea</taxon>
    </lineage>
</organism>
<protein>
    <submittedName>
        <fullName evidence="9">Cation acetate symporter</fullName>
    </submittedName>
</protein>
<feature type="transmembrane region" description="Helical" evidence="8">
    <location>
        <begin position="447"/>
        <end position="465"/>
    </location>
</feature>
<evidence type="ECO:0000256" key="1">
    <source>
        <dbReference type="ARBA" id="ARBA00004141"/>
    </source>
</evidence>
<evidence type="ECO:0000256" key="4">
    <source>
        <dbReference type="ARBA" id="ARBA00022692"/>
    </source>
</evidence>
<dbReference type="InterPro" id="IPR019899">
    <property type="entry name" value="Na/solute_symporter_VC_2705"/>
</dbReference>
<dbReference type="Pfam" id="PF00474">
    <property type="entry name" value="SSF"/>
    <property type="match status" value="2"/>
</dbReference>
<name>A0ABZ2XX03_9RHOB</name>
<evidence type="ECO:0000256" key="3">
    <source>
        <dbReference type="ARBA" id="ARBA00022448"/>
    </source>
</evidence>
<evidence type="ECO:0000256" key="6">
    <source>
        <dbReference type="ARBA" id="ARBA00023136"/>
    </source>
</evidence>
<keyword evidence="3" id="KW-0813">Transport</keyword>
<gene>
    <name evidence="9" type="ORF">QEZ52_08840</name>
</gene>
<reference evidence="9 10" key="1">
    <citation type="submission" date="2023-04" db="EMBL/GenBank/DDBJ databases">
        <title>Complete genome sequence of Alisedimentitalea scapharcae.</title>
        <authorList>
            <person name="Rong J.-C."/>
            <person name="Yi M.-L."/>
            <person name="Zhao Q."/>
        </authorList>
    </citation>
    <scope>NUCLEOTIDE SEQUENCE [LARGE SCALE GENOMIC DNA]</scope>
    <source>
        <strain evidence="9 10">KCTC 42119</strain>
    </source>
</reference>
<evidence type="ECO:0000256" key="8">
    <source>
        <dbReference type="SAM" id="Phobius"/>
    </source>
</evidence>
<dbReference type="EMBL" id="CP123584">
    <property type="protein sequence ID" value="WZK90634.1"/>
    <property type="molecule type" value="Genomic_DNA"/>
</dbReference>
<feature type="transmembrane region" description="Helical" evidence="8">
    <location>
        <begin position="6"/>
        <end position="25"/>
    </location>
</feature>
<keyword evidence="5 8" id="KW-1133">Transmembrane helix</keyword>
<sequence>MDQFTINLLFVGASFALYIGIAIWARAGSTSEFYAAGRGVHPVTNGMATAADWMSAASFISMAGLIAFTGYDNSSFLMGWTGGYVLLALLLAPYLRKFGKYTVSEFIGDRFYSPTARVVAVICLIVASTTYVIGQMTGVGVAFGRFLEVSNTTGLLIGACVVFAYAVFGGMKGVTYTQVAQYCVLIMAYTIPAIFISLQLTGNPIPALGLFGEHTASGEPLLAKLDAIVTELGFKEYTMHHADTFNMVLFTLSLMIGTAGLPHVIMRFFTVPKVADARWSAGWTLVFIALLYLTAPAVGAMARLNITDMMWPNGTDGAAVSVEQIENDARYDWMATWQKTGLLAWEDKNGDGHIQYYNDKSEAMQAKAAENGWEGNELTKFNRDILVLANPEIANLPGWVIGLVAAGGLAAALSTAAGLLLAISSAVSHDLIKGSINPAISEKGELLSARVAMAVAIAVATYLGLNPPGFAAQTVALAFGLAAASIFPALMMGIFTKVNNKGAVAGMLSGLIVTLIYIFMHKGWLFIPDTNQFTDADPLLGTVKSTSFGAIGALVNFTVAYFVSKSSDPIPTEIEELVESVRIPRGAGAAQDH</sequence>
<dbReference type="Proteomes" id="UP001623232">
    <property type="component" value="Chromosome"/>
</dbReference>
<dbReference type="PANTHER" id="PTHR48086:SF5">
    <property type="entry name" value="NA(+):SOLUTE SYMPORTER (SSF FAMILY)"/>
    <property type="match status" value="1"/>
</dbReference>
<feature type="transmembrane region" description="Helical" evidence="8">
    <location>
        <begin position="179"/>
        <end position="200"/>
    </location>
</feature>
<feature type="transmembrane region" description="Helical" evidence="8">
    <location>
        <begin position="281"/>
        <end position="302"/>
    </location>
</feature>
<dbReference type="PANTHER" id="PTHR48086">
    <property type="entry name" value="SODIUM/PROLINE SYMPORTER-RELATED"/>
    <property type="match status" value="1"/>
</dbReference>
<feature type="transmembrane region" description="Helical" evidence="8">
    <location>
        <begin position="247"/>
        <end position="269"/>
    </location>
</feature>
<evidence type="ECO:0000256" key="7">
    <source>
        <dbReference type="RuleBase" id="RU362091"/>
    </source>
</evidence>
<dbReference type="NCBIfam" id="TIGR03648">
    <property type="entry name" value="Na_symport_lg"/>
    <property type="match status" value="1"/>
</dbReference>
<feature type="transmembrane region" description="Helical" evidence="8">
    <location>
        <begin position="116"/>
        <end position="134"/>
    </location>
</feature>
<dbReference type="Gene3D" id="1.20.1730.10">
    <property type="entry name" value="Sodium/glucose cotransporter"/>
    <property type="match status" value="1"/>
</dbReference>